<reference evidence="2 3" key="1">
    <citation type="journal article" date="2005" name="Genome Res.">
        <title>Complete genome sequence of the hyperthermophilic archaeon Thermococcus kodakaraensis KOD1 and comparison with Pyrococcus genomes.</title>
        <authorList>
            <person name="Fukui T."/>
            <person name="Atomi H."/>
            <person name="Kanai T."/>
            <person name="Matsumi R."/>
            <person name="Fujiwara S."/>
            <person name="Imanaka T."/>
        </authorList>
    </citation>
    <scope>NUCLEOTIDE SEQUENCE [LARGE SCALE GENOMIC DNA]</scope>
    <source>
        <strain evidence="3">ATCC BAA-918 / JCM 12380 / KOD1</strain>
    </source>
</reference>
<dbReference type="PATRIC" id="fig|69014.16.peg.1696"/>
<dbReference type="EMBL" id="AP006878">
    <property type="protein sequence ID" value="BAD85928.1"/>
    <property type="molecule type" value="Genomic_DNA"/>
</dbReference>
<dbReference type="Proteomes" id="UP000000536">
    <property type="component" value="Chromosome"/>
</dbReference>
<feature type="coiled-coil region" evidence="1">
    <location>
        <begin position="62"/>
        <end position="96"/>
    </location>
</feature>
<keyword evidence="3" id="KW-1185">Reference proteome</keyword>
<dbReference type="KEGG" id="tko:TK1739"/>
<keyword evidence="1" id="KW-0175">Coiled coil</keyword>
<evidence type="ECO:0000256" key="1">
    <source>
        <dbReference type="SAM" id="Coils"/>
    </source>
</evidence>
<dbReference type="eggNOG" id="arCOG10097">
    <property type="taxonomic scope" value="Archaea"/>
</dbReference>
<dbReference type="GeneID" id="78417763"/>
<evidence type="ECO:0000313" key="2">
    <source>
        <dbReference type="EMBL" id="BAD85928.1"/>
    </source>
</evidence>
<sequence>MNLMQWKIIVIVILGMIVLGASLELSAVNLDFNNPPAQVISLPQDNETNTRVCANFDPDTALREINMTIQKLTLDITQKENRLKEISKEIKTTRDSKLLKEIVELHRDIEVSKSKRAFYQRKAGSTQIYRQYLNGENIGVTSAELNKYKKTMPNFKDVRNPEDAIIKLSIMGEMTFDKIVLIDNKINSILENISSGTAMGDDVISKVFSLMNNQSILWNQLRAYAALRDNLRVRSFLSKNSNSLAISANSDHNCQLKSNGKINCREIQKGYDEDFDCCLSFYRLLPALKSYQTYTFINLRPVAVWVGMYSSEFPNKDYHVGDWCTYTFPPDNKESTIINIYWETAQEISRNWELKVSSVQIKFFYSALVYRQETQRYEETNLIFQYDCYFSKGRVRCLPSSSYGKYLFTNPRTPPYKYTTKIVTNPYWLVCKYGGNCNGYGCQYSKWANAHCGGCFAPDKSASQYFAKS</sequence>
<dbReference type="EnsemblBacteria" id="BAD85928">
    <property type="protein sequence ID" value="BAD85928"/>
    <property type="gene ID" value="TK1739"/>
</dbReference>
<organism evidence="2 3">
    <name type="scientific">Thermococcus kodakarensis (strain ATCC BAA-918 / JCM 12380 / KOD1)</name>
    <name type="common">Pyrococcus kodakaraensis (strain KOD1)</name>
    <dbReference type="NCBI Taxonomy" id="69014"/>
    <lineage>
        <taxon>Archaea</taxon>
        <taxon>Methanobacteriati</taxon>
        <taxon>Methanobacteriota</taxon>
        <taxon>Thermococci</taxon>
        <taxon>Thermococcales</taxon>
        <taxon>Thermococcaceae</taxon>
        <taxon>Thermococcus</taxon>
    </lineage>
</organism>
<dbReference type="RefSeq" id="WP_011250690.1">
    <property type="nucleotide sequence ID" value="NC_006624.1"/>
</dbReference>
<proteinExistence type="predicted"/>
<name>Q5JJ40_THEKO</name>
<evidence type="ECO:0000313" key="3">
    <source>
        <dbReference type="Proteomes" id="UP000000536"/>
    </source>
</evidence>
<dbReference type="AlphaFoldDB" id="Q5JJ40"/>
<gene>
    <name evidence="2" type="ordered locus">TK1739</name>
</gene>
<accession>Q5JJ40</accession>
<dbReference type="STRING" id="69014.TK1739"/>
<dbReference type="InParanoid" id="Q5JJ40"/>
<dbReference type="HOGENOM" id="CLU_573213_0_0_2"/>
<protein>
    <submittedName>
        <fullName evidence="2">Uncharacterized protein</fullName>
    </submittedName>
</protein>